<protein>
    <recommendedName>
        <fullName evidence="1">FAD-binding PCMH-type domain-containing protein</fullName>
    </recommendedName>
</protein>
<name>A0A1F6C7B7_HANXR</name>
<proteinExistence type="predicted"/>
<dbReference type="InterPro" id="IPR036318">
    <property type="entry name" value="FAD-bd_PCMH-like_sf"/>
</dbReference>
<dbReference type="Gene3D" id="3.30.465.10">
    <property type="match status" value="2"/>
</dbReference>
<dbReference type="InterPro" id="IPR016167">
    <property type="entry name" value="FAD-bd_PCMH_sub1"/>
</dbReference>
<dbReference type="PANTHER" id="PTHR42659:SF9">
    <property type="entry name" value="XANTHINE DEHYDROGENASE FAD-BINDING SUBUNIT XDHB-RELATED"/>
    <property type="match status" value="1"/>
</dbReference>
<dbReference type="SUPFAM" id="SSF56176">
    <property type="entry name" value="FAD-binding/transporter-associated domain-like"/>
    <property type="match status" value="1"/>
</dbReference>
<dbReference type="EMBL" id="MFKF01000390">
    <property type="protein sequence ID" value="OGG44971.1"/>
    <property type="molecule type" value="Genomic_DNA"/>
</dbReference>
<organism evidence="2 3">
    <name type="scientific">Handelsmanbacteria sp. (strain RIFCSPLOWO2_12_FULL_64_10)</name>
    <dbReference type="NCBI Taxonomy" id="1817868"/>
    <lineage>
        <taxon>Bacteria</taxon>
        <taxon>Candidatus Handelsmaniibacteriota</taxon>
    </lineage>
</organism>
<dbReference type="SMART" id="SM01092">
    <property type="entry name" value="CO_deh_flav_C"/>
    <property type="match status" value="1"/>
</dbReference>
<evidence type="ECO:0000313" key="3">
    <source>
        <dbReference type="Proteomes" id="UP000178606"/>
    </source>
</evidence>
<dbReference type="InterPro" id="IPR002346">
    <property type="entry name" value="Mopterin_DH_FAD-bd"/>
</dbReference>
<dbReference type="SUPFAM" id="SSF55447">
    <property type="entry name" value="CO dehydrogenase flavoprotein C-terminal domain-like"/>
    <property type="match status" value="1"/>
</dbReference>
<dbReference type="InterPro" id="IPR036683">
    <property type="entry name" value="CO_DH_flav_C_dom_sf"/>
</dbReference>
<sequence length="326" mass="34487">MKAFEFVNPSGLKEVPALLGQNREKAVLLAGGVDLLGELKEGLVAPDRVVNLKAVSGLNAIKADGKGLRIGALTTLAEIEGHPAIRKDYRALADAAASVGSVQIRNVGTLGGNLCQRPRCWYYRDEAFHCLKKGGSKCFAVDGNNKYNAILGGGPSYIVHPSDTAPALVALGARVTVLGPKGSRTVPLEEFFVLPTEVLRRENVLAPDEIVTEVEVPAPAPGAKSVYLKFQEKDSMDFALSAVAVALTMSGDTIRTARVVLGGVAPKPWPAKEADAILSGQRPSEDLLRRAADAALAKAQPLGYNDYKVPLTKTLIQRAVMAATKA</sequence>
<accession>A0A1F6C7B7</accession>
<feature type="domain" description="FAD-binding PCMH-type" evidence="1">
    <location>
        <begin position="1"/>
        <end position="221"/>
    </location>
</feature>
<dbReference type="AlphaFoldDB" id="A0A1F6C7B7"/>
<evidence type="ECO:0000313" key="2">
    <source>
        <dbReference type="EMBL" id="OGG44971.1"/>
    </source>
</evidence>
<gene>
    <name evidence="2" type="ORF">A3F84_22960</name>
</gene>
<dbReference type="GO" id="GO:0016491">
    <property type="term" value="F:oxidoreductase activity"/>
    <property type="evidence" value="ECO:0007669"/>
    <property type="project" value="InterPro"/>
</dbReference>
<dbReference type="InterPro" id="IPR005107">
    <property type="entry name" value="CO_DH_flav_C"/>
</dbReference>
<dbReference type="Gene3D" id="3.30.390.50">
    <property type="entry name" value="CO dehydrogenase flavoprotein, C-terminal domain"/>
    <property type="match status" value="1"/>
</dbReference>
<evidence type="ECO:0000259" key="1">
    <source>
        <dbReference type="PROSITE" id="PS51387"/>
    </source>
</evidence>
<dbReference type="InterPro" id="IPR016166">
    <property type="entry name" value="FAD-bd_PCMH"/>
</dbReference>
<dbReference type="Proteomes" id="UP000178606">
    <property type="component" value="Unassembled WGS sequence"/>
</dbReference>
<dbReference type="Gene3D" id="3.30.43.10">
    <property type="entry name" value="Uridine Diphospho-n-acetylenolpyruvylglucosamine Reductase, domain 2"/>
    <property type="match status" value="1"/>
</dbReference>
<dbReference type="Pfam" id="PF03450">
    <property type="entry name" value="CO_deh_flav_C"/>
    <property type="match status" value="1"/>
</dbReference>
<dbReference type="Pfam" id="PF00941">
    <property type="entry name" value="FAD_binding_5"/>
    <property type="match status" value="1"/>
</dbReference>
<dbReference type="PROSITE" id="PS51387">
    <property type="entry name" value="FAD_PCMH"/>
    <property type="match status" value="1"/>
</dbReference>
<dbReference type="PANTHER" id="PTHR42659">
    <property type="entry name" value="XANTHINE DEHYDROGENASE SUBUNIT C-RELATED"/>
    <property type="match status" value="1"/>
</dbReference>
<comment type="caution">
    <text evidence="2">The sequence shown here is derived from an EMBL/GenBank/DDBJ whole genome shotgun (WGS) entry which is preliminary data.</text>
</comment>
<dbReference type="GO" id="GO:0071949">
    <property type="term" value="F:FAD binding"/>
    <property type="evidence" value="ECO:0007669"/>
    <property type="project" value="InterPro"/>
</dbReference>
<dbReference type="InterPro" id="IPR016169">
    <property type="entry name" value="FAD-bd_PCMH_sub2"/>
</dbReference>
<dbReference type="InterPro" id="IPR051312">
    <property type="entry name" value="Diverse_Substr_Oxidored"/>
</dbReference>
<reference evidence="2 3" key="1">
    <citation type="journal article" date="2016" name="Nat. Commun.">
        <title>Thousands of microbial genomes shed light on interconnected biogeochemical processes in an aquifer system.</title>
        <authorList>
            <person name="Anantharaman K."/>
            <person name="Brown C.T."/>
            <person name="Hug L.A."/>
            <person name="Sharon I."/>
            <person name="Castelle C.J."/>
            <person name="Probst A.J."/>
            <person name="Thomas B.C."/>
            <person name="Singh A."/>
            <person name="Wilkins M.J."/>
            <person name="Karaoz U."/>
            <person name="Brodie E.L."/>
            <person name="Williams K.H."/>
            <person name="Hubbard S.S."/>
            <person name="Banfield J.F."/>
        </authorList>
    </citation>
    <scope>NUCLEOTIDE SEQUENCE [LARGE SCALE GENOMIC DNA]</scope>
    <source>
        <strain evidence="3">RIFCSPLOWO2_12_FULL_64_10</strain>
    </source>
</reference>